<accession>A0A8S5Q5Y2</accession>
<dbReference type="EMBL" id="BK015582">
    <property type="protein sequence ID" value="DAE14386.1"/>
    <property type="molecule type" value="Genomic_DNA"/>
</dbReference>
<name>A0A8S5Q5Y2_9VIRU</name>
<reference evidence="1" key="1">
    <citation type="journal article" date="2021" name="Proc. Natl. Acad. Sci. U.S.A.">
        <title>A Catalog of Tens of Thousands of Viruses from Human Metagenomes Reveals Hidden Associations with Chronic Diseases.</title>
        <authorList>
            <person name="Tisza M.J."/>
            <person name="Buck C.B."/>
        </authorList>
    </citation>
    <scope>NUCLEOTIDE SEQUENCE</scope>
    <source>
        <strain evidence="1">CtIHi3</strain>
    </source>
</reference>
<organism evidence="1">
    <name type="scientific">Phage sp. ctIHi3</name>
    <dbReference type="NCBI Taxonomy" id="2825791"/>
    <lineage>
        <taxon>Viruses</taxon>
    </lineage>
</organism>
<protein>
    <submittedName>
        <fullName evidence="1">Terminase small subunit</fullName>
    </submittedName>
</protein>
<proteinExistence type="predicted"/>
<evidence type="ECO:0000313" key="1">
    <source>
        <dbReference type="EMBL" id="DAE14386.1"/>
    </source>
</evidence>
<sequence>MSEDLNSFAANNSNDRFNAVQSLVNCCLNIQNVNKRQKAIADIVAKSDSVRQILDSNPELIRLDVEQALIRAATGYTVTERKERIVNGRRSVEITTKQIPPNQSAMEFYLINRAGDSYSKNPTSTTEGGNGKVDEILEALKNVR</sequence>